<keyword evidence="7 10" id="KW-0464">Manganese</keyword>
<dbReference type="Pfam" id="PF00491">
    <property type="entry name" value="Arginase"/>
    <property type="match status" value="1"/>
</dbReference>
<comment type="cofactor">
    <cofactor evidence="10 13">
        <name>Mn(2+)</name>
        <dbReference type="ChEBI" id="CHEBI:29035"/>
    </cofactor>
    <text evidence="10 13">Binds 2 manganese ions per subunit.</text>
</comment>
<keyword evidence="4 13" id="KW-0056">Arginine metabolism</keyword>
<dbReference type="OrthoDB" id="9788689at2"/>
<evidence type="ECO:0000313" key="14">
    <source>
        <dbReference type="EMBL" id="SFF99235.1"/>
    </source>
</evidence>
<evidence type="ECO:0000313" key="15">
    <source>
        <dbReference type="Proteomes" id="UP000182135"/>
    </source>
</evidence>
<dbReference type="CDD" id="cd09989">
    <property type="entry name" value="Arginase"/>
    <property type="match status" value="1"/>
</dbReference>
<evidence type="ECO:0000256" key="2">
    <source>
        <dbReference type="ARBA" id="ARBA00012168"/>
    </source>
</evidence>
<feature type="binding site" evidence="10">
    <location>
        <position position="227"/>
    </location>
    <ligand>
        <name>Mn(2+)</name>
        <dbReference type="ChEBI" id="CHEBI:29035"/>
        <label>1</label>
    </ligand>
</feature>
<dbReference type="GO" id="GO:0030145">
    <property type="term" value="F:manganese ion binding"/>
    <property type="evidence" value="ECO:0007669"/>
    <property type="project" value="TreeGrafter"/>
</dbReference>
<dbReference type="PROSITE" id="PS01053">
    <property type="entry name" value="ARGINASE_1"/>
    <property type="match status" value="1"/>
</dbReference>
<dbReference type="Proteomes" id="UP000182135">
    <property type="component" value="Unassembled WGS sequence"/>
</dbReference>
<evidence type="ECO:0000256" key="8">
    <source>
        <dbReference type="ARBA" id="ARBA00047391"/>
    </source>
</evidence>
<comment type="pathway">
    <text evidence="1">Nitrogen metabolism; urea cycle; L-ornithine and urea from L-arginine: step 1/1.</text>
</comment>
<dbReference type="eggNOG" id="COG0010">
    <property type="taxonomic scope" value="Bacteria"/>
</dbReference>
<dbReference type="PROSITE" id="PS51409">
    <property type="entry name" value="ARGINASE_2"/>
    <property type="match status" value="1"/>
</dbReference>
<protein>
    <recommendedName>
        <fullName evidence="3 9">Arginase</fullName>
        <ecNumber evidence="2 9">3.5.3.1</ecNumber>
    </recommendedName>
</protein>
<sequence>MDINIIGMPLFYGSDVKGVEEGPTKLRNSGIREILSKKHKVYDLGDIVVKQCQTKDKFNDHKGAKYLQAIVESNNDLAHNVYLTLKDESFPLTVGGDHSLALGTIAGSAKYYKDDLAVIWIDAHGDFNTTSTTPSGNVHGMPLAASAGIGIDELKNIYFSGNKIKSENIFILCARDLDKGEIELLNNNKVNVLSTEQVKEIGIDVAIDNILNKIKDNGVNNIHVSFDIDCMDPEVIPGTGTRVKDGITLEQASDMIKRIFSSKKVRALDFVEFNPVLDKDDVTLNNCLKIFEVVSDVISK</sequence>
<evidence type="ECO:0000256" key="10">
    <source>
        <dbReference type="PIRSR" id="PIRSR036979-1"/>
    </source>
</evidence>
<organism evidence="14 15">
    <name type="scientific">Clostridium cadaveris</name>
    <dbReference type="NCBI Taxonomy" id="1529"/>
    <lineage>
        <taxon>Bacteria</taxon>
        <taxon>Bacillati</taxon>
        <taxon>Bacillota</taxon>
        <taxon>Clostridia</taxon>
        <taxon>Eubacteriales</taxon>
        <taxon>Clostridiaceae</taxon>
        <taxon>Clostridium</taxon>
    </lineage>
</organism>
<gene>
    <name evidence="14" type="ORF">SAMN04487885_11935</name>
</gene>
<comment type="similarity">
    <text evidence="11 12">Belongs to the arginase family.</text>
</comment>
<dbReference type="GO" id="GO:0004053">
    <property type="term" value="F:arginase activity"/>
    <property type="evidence" value="ECO:0007669"/>
    <property type="project" value="UniProtKB-UniRule"/>
</dbReference>
<keyword evidence="5 10" id="KW-0479">Metal-binding</keyword>
<keyword evidence="15" id="KW-1185">Reference proteome</keyword>
<dbReference type="SUPFAM" id="SSF52768">
    <property type="entry name" value="Arginase/deacetylase"/>
    <property type="match status" value="1"/>
</dbReference>
<evidence type="ECO:0000256" key="9">
    <source>
        <dbReference type="NCBIfam" id="TIGR01229"/>
    </source>
</evidence>
<feature type="binding site" evidence="10">
    <location>
        <position position="229"/>
    </location>
    <ligand>
        <name>Mn(2+)</name>
        <dbReference type="ChEBI" id="CHEBI:29035"/>
        <label>1</label>
    </ligand>
</feature>
<feature type="binding site" evidence="10">
    <location>
        <position position="124"/>
    </location>
    <ligand>
        <name>Mn(2+)</name>
        <dbReference type="ChEBI" id="CHEBI:29035"/>
        <label>2</label>
    </ligand>
</feature>
<dbReference type="AlphaFoldDB" id="A0A1I2N5Q4"/>
<dbReference type="InterPro" id="IPR014033">
    <property type="entry name" value="Arginase"/>
</dbReference>
<evidence type="ECO:0000256" key="3">
    <source>
        <dbReference type="ARBA" id="ARBA00018123"/>
    </source>
</evidence>
<dbReference type="PANTHER" id="PTHR43782">
    <property type="entry name" value="ARGINASE"/>
    <property type="match status" value="1"/>
</dbReference>
<dbReference type="GO" id="GO:0005737">
    <property type="term" value="C:cytoplasm"/>
    <property type="evidence" value="ECO:0007669"/>
    <property type="project" value="TreeGrafter"/>
</dbReference>
<name>A0A1I2N5Q4_9CLOT</name>
<dbReference type="PRINTS" id="PR00116">
    <property type="entry name" value="ARGINASE"/>
</dbReference>
<reference evidence="14 15" key="1">
    <citation type="submission" date="2016-10" db="EMBL/GenBank/DDBJ databases">
        <authorList>
            <person name="de Groot N.N."/>
        </authorList>
    </citation>
    <scope>NUCLEOTIDE SEQUENCE [LARGE SCALE GENOMIC DNA]</scope>
    <source>
        <strain evidence="14 15">NLAE-zl-G419</strain>
    </source>
</reference>
<dbReference type="PIRSF" id="PIRSF036979">
    <property type="entry name" value="Arginase"/>
    <property type="match status" value="1"/>
</dbReference>
<dbReference type="InterPro" id="IPR023696">
    <property type="entry name" value="Ureohydrolase_dom_sf"/>
</dbReference>
<feature type="binding site" evidence="10">
    <location>
        <position position="98"/>
    </location>
    <ligand>
        <name>Mn(2+)</name>
        <dbReference type="ChEBI" id="CHEBI:29035"/>
        <label>1</label>
    </ligand>
</feature>
<dbReference type="InterPro" id="IPR006035">
    <property type="entry name" value="Ureohydrolase"/>
</dbReference>
<dbReference type="EC" id="3.5.3.1" evidence="2 9"/>
<evidence type="ECO:0000256" key="1">
    <source>
        <dbReference type="ARBA" id="ARBA00005098"/>
    </source>
</evidence>
<evidence type="ECO:0000256" key="13">
    <source>
        <dbReference type="RuleBase" id="RU361159"/>
    </source>
</evidence>
<evidence type="ECO:0000256" key="12">
    <source>
        <dbReference type="RuleBase" id="RU003684"/>
    </source>
</evidence>
<dbReference type="PANTHER" id="PTHR43782:SF3">
    <property type="entry name" value="ARGINASE"/>
    <property type="match status" value="1"/>
</dbReference>
<dbReference type="GO" id="GO:0000050">
    <property type="term" value="P:urea cycle"/>
    <property type="evidence" value="ECO:0007669"/>
    <property type="project" value="UniProtKB-UniPathway"/>
</dbReference>
<keyword evidence="6 12" id="KW-0378">Hydrolase</keyword>
<dbReference type="STRING" id="1529.SAMN04487885_11935"/>
<dbReference type="EMBL" id="FOOE01000019">
    <property type="protein sequence ID" value="SFF99235.1"/>
    <property type="molecule type" value="Genomic_DNA"/>
</dbReference>
<dbReference type="FunFam" id="3.40.800.10:FF:000012">
    <property type="entry name" value="Arginase"/>
    <property type="match status" value="1"/>
</dbReference>
<dbReference type="RefSeq" id="WP_074845950.1">
    <property type="nucleotide sequence ID" value="NZ_CABMJC010000010.1"/>
</dbReference>
<feature type="binding site" evidence="10">
    <location>
        <position position="126"/>
    </location>
    <ligand>
        <name>Mn(2+)</name>
        <dbReference type="ChEBI" id="CHEBI:29035"/>
        <label>2</label>
    </ligand>
</feature>
<evidence type="ECO:0000256" key="4">
    <source>
        <dbReference type="ARBA" id="ARBA00022503"/>
    </source>
</evidence>
<dbReference type="Gene3D" id="3.40.800.10">
    <property type="entry name" value="Ureohydrolase domain"/>
    <property type="match status" value="1"/>
</dbReference>
<evidence type="ECO:0000256" key="5">
    <source>
        <dbReference type="ARBA" id="ARBA00022723"/>
    </source>
</evidence>
<dbReference type="UniPathway" id="UPA00158">
    <property type="reaction ID" value="UER00270"/>
</dbReference>
<dbReference type="GO" id="GO:0006525">
    <property type="term" value="P:arginine metabolic process"/>
    <property type="evidence" value="ECO:0007669"/>
    <property type="project" value="UniProtKB-KW"/>
</dbReference>
<accession>A0A1I2N5Q4</accession>
<evidence type="ECO:0000256" key="11">
    <source>
        <dbReference type="PROSITE-ProRule" id="PRU00742"/>
    </source>
</evidence>
<evidence type="ECO:0000256" key="7">
    <source>
        <dbReference type="ARBA" id="ARBA00023211"/>
    </source>
</evidence>
<dbReference type="NCBIfam" id="TIGR01229">
    <property type="entry name" value="rocF_arginase"/>
    <property type="match status" value="1"/>
</dbReference>
<proteinExistence type="inferred from homology"/>
<feature type="binding site" evidence="10">
    <location>
        <position position="122"/>
    </location>
    <ligand>
        <name>Mn(2+)</name>
        <dbReference type="ChEBI" id="CHEBI:29035"/>
        <label>1</label>
    </ligand>
</feature>
<comment type="catalytic activity">
    <reaction evidence="8 13">
        <text>L-arginine + H2O = urea + L-ornithine</text>
        <dbReference type="Rhea" id="RHEA:20569"/>
        <dbReference type="ChEBI" id="CHEBI:15377"/>
        <dbReference type="ChEBI" id="CHEBI:16199"/>
        <dbReference type="ChEBI" id="CHEBI:32682"/>
        <dbReference type="ChEBI" id="CHEBI:46911"/>
        <dbReference type="EC" id="3.5.3.1"/>
    </reaction>
</comment>
<dbReference type="InterPro" id="IPR020855">
    <property type="entry name" value="Ureohydrolase_Mn_BS"/>
</dbReference>
<evidence type="ECO:0000256" key="6">
    <source>
        <dbReference type="ARBA" id="ARBA00022801"/>
    </source>
</evidence>